<gene>
    <name evidence="2" type="ORF">DEACI_2506</name>
    <name evidence="1" type="ORF">DEACI_2798</name>
</gene>
<reference evidence="2" key="1">
    <citation type="submission" date="2014-11" db="EMBL/GenBank/DDBJ databases">
        <authorList>
            <person name="Hornung B.V."/>
        </authorList>
    </citation>
    <scope>NUCLEOTIDE SEQUENCE</scope>
    <source>
        <strain evidence="2">INE</strain>
    </source>
</reference>
<dbReference type="Proteomes" id="UP000836597">
    <property type="component" value="Chromosome"/>
</dbReference>
<evidence type="ECO:0000313" key="1">
    <source>
        <dbReference type="EMBL" id="CAA7602126.1"/>
    </source>
</evidence>
<accession>A0A8S0XC74</accession>
<dbReference type="Gene3D" id="3.30.420.40">
    <property type="match status" value="1"/>
</dbReference>
<dbReference type="EMBL" id="LR746496">
    <property type="protein sequence ID" value="CAA7602126.1"/>
    <property type="molecule type" value="Genomic_DNA"/>
</dbReference>
<name>A0A8S0XC74_9FIRM</name>
<dbReference type="AlphaFoldDB" id="A0A8S0XC74"/>
<proteinExistence type="predicted"/>
<reference evidence="1" key="2">
    <citation type="submission" date="2020-01" db="EMBL/GenBank/DDBJ databases">
        <authorList>
            <person name="Hornung B."/>
        </authorList>
    </citation>
    <scope>NUCLEOTIDE SEQUENCE</scope>
    <source>
        <strain evidence="1">PacBioINE</strain>
    </source>
</reference>
<dbReference type="Proteomes" id="UP001071230">
    <property type="component" value="Unassembled WGS sequence"/>
</dbReference>
<dbReference type="KEGG" id="aacx:DEACI_2798"/>
<evidence type="ECO:0000313" key="3">
    <source>
        <dbReference type="Proteomes" id="UP001071230"/>
    </source>
</evidence>
<dbReference type="EMBL" id="CDGJ01000078">
    <property type="protein sequence ID" value="CEJ08031.1"/>
    <property type="molecule type" value="Genomic_DNA"/>
</dbReference>
<protein>
    <submittedName>
        <fullName evidence="1">Uncharacterized protein</fullName>
    </submittedName>
</protein>
<keyword evidence="3" id="KW-1185">Reference proteome</keyword>
<evidence type="ECO:0000313" key="2">
    <source>
        <dbReference type="EMBL" id="CEJ08031.1"/>
    </source>
</evidence>
<sequence>MYYLGIDTSAYTTSLAIVGANRLVWEERLVLKVPQGETGLAQSAAFFQHVQNLPLLVQKVPSSY</sequence>
<organism evidence="1">
    <name type="scientific">Acididesulfobacillus acetoxydans</name>
    <dbReference type="NCBI Taxonomy" id="1561005"/>
    <lineage>
        <taxon>Bacteria</taxon>
        <taxon>Bacillati</taxon>
        <taxon>Bacillota</taxon>
        <taxon>Clostridia</taxon>
        <taxon>Eubacteriales</taxon>
        <taxon>Peptococcaceae</taxon>
        <taxon>Acididesulfobacillus</taxon>
    </lineage>
</organism>